<accession>A0ABU6C760</accession>
<gene>
    <name evidence="1" type="ORF">OKJ48_09850</name>
</gene>
<organism evidence="1 2">
    <name type="scientific">Streptomyces kunmingensis</name>
    <dbReference type="NCBI Taxonomy" id="68225"/>
    <lineage>
        <taxon>Bacteria</taxon>
        <taxon>Bacillati</taxon>
        <taxon>Actinomycetota</taxon>
        <taxon>Actinomycetes</taxon>
        <taxon>Kitasatosporales</taxon>
        <taxon>Streptomycetaceae</taxon>
        <taxon>Streptomyces</taxon>
    </lineage>
</organism>
<name>A0ABU6C760_9ACTN</name>
<comment type="caution">
    <text evidence="1">The sequence shown here is derived from an EMBL/GenBank/DDBJ whole genome shotgun (WGS) entry which is preliminary data.</text>
</comment>
<dbReference type="RefSeq" id="WP_324767650.1">
    <property type="nucleotide sequence ID" value="NZ_BAAATS010000031.1"/>
</dbReference>
<keyword evidence="2" id="KW-1185">Reference proteome</keyword>
<reference evidence="1 2" key="1">
    <citation type="submission" date="2022-10" db="EMBL/GenBank/DDBJ databases">
        <authorList>
            <person name="Xie J."/>
            <person name="Shen N."/>
        </authorList>
    </citation>
    <scope>NUCLEOTIDE SEQUENCE [LARGE SCALE GENOMIC DNA]</scope>
    <source>
        <strain evidence="1 2">DSM 41681</strain>
    </source>
</reference>
<protein>
    <submittedName>
        <fullName evidence="1">Uncharacterized protein</fullName>
    </submittedName>
</protein>
<dbReference type="Proteomes" id="UP001352223">
    <property type="component" value="Unassembled WGS sequence"/>
</dbReference>
<sequence length="272" mass="29650">MDVPFQERFLAAGGEDAVHRLAGVGQAQAEQAQDHTLPSQAHGHVSEVDLGLLAGSVRLRHEHLGTADSGLGPDLAPAHRDVGADHSVGDAVRVMLIEQPVEDALGGVTLLARRVQVRPQHLIHQRLERIDPGRPRRELLPRLRPRGLQCLLHRGMTDPVLAHQGAFAQPGMMVTADRRVQIGPRLRSHRRPPVTWSNPHAPTASPRVLLELINTVPRELLVLSALNDTRCWNSSTYSAVTPSAVAGRIAEAITLRRITCLCPPVLPTPRKS</sequence>
<proteinExistence type="predicted"/>
<evidence type="ECO:0000313" key="2">
    <source>
        <dbReference type="Proteomes" id="UP001352223"/>
    </source>
</evidence>
<dbReference type="EMBL" id="JAOZYB010000055">
    <property type="protein sequence ID" value="MEB3960547.1"/>
    <property type="molecule type" value="Genomic_DNA"/>
</dbReference>
<evidence type="ECO:0000313" key="1">
    <source>
        <dbReference type="EMBL" id="MEB3960547.1"/>
    </source>
</evidence>